<dbReference type="SUPFAM" id="SSF53756">
    <property type="entry name" value="UDP-Glycosyltransferase/glycogen phosphorylase"/>
    <property type="match status" value="2"/>
</dbReference>
<evidence type="ECO:0000313" key="1">
    <source>
        <dbReference type="EMBL" id="AOR24722.1"/>
    </source>
</evidence>
<dbReference type="GO" id="GO:0047355">
    <property type="term" value="F:CDP-glycerol glycerophosphotransferase activity"/>
    <property type="evidence" value="ECO:0007669"/>
    <property type="project" value="InterPro"/>
</dbReference>
<gene>
    <name evidence="1" type="ORF">BGI42_13695</name>
</gene>
<dbReference type="Gene3D" id="3.40.50.2000">
    <property type="entry name" value="Glycogen Phosphorylase B"/>
    <property type="match status" value="1"/>
</dbReference>
<protein>
    <recommendedName>
        <fullName evidence="3">Glycosyl transferase</fullName>
    </recommendedName>
</protein>
<organism evidence="1 2">
    <name type="scientific">Clostridium taeniosporum</name>
    <dbReference type="NCBI Taxonomy" id="394958"/>
    <lineage>
        <taxon>Bacteria</taxon>
        <taxon>Bacillati</taxon>
        <taxon>Bacillota</taxon>
        <taxon>Clostridia</taxon>
        <taxon>Eubacteriales</taxon>
        <taxon>Clostridiaceae</taxon>
        <taxon>Clostridium</taxon>
    </lineage>
</organism>
<sequence>MKAVVILSSVSYNDNKMKQRPQHIADCLALKGYDVIYINISEIKKIDLENFNSLVRNFKECTYVKKTNNNIYELDRFSEYNFNGILPIIEKFYKKNNVVFLCGHPDCLDLLSDLDEHSNIIYDCMDDWSEFVHDIAWGKLDIIQKERKLASISKCVIASAKKLCAKMMPYNKNVHYIPNGVNTKDYELDKKIIPEDLKMINGPKILFMGAIAGWVDVELLNFLCKKRPNYNFIFLGNIFKEKLPDFKNVYYLGIKNYFSLKYYTSNVDVSIIAFKKNKLTSSVSPLKFFEYISAGLPVITTMLPELVDKFGAVITKDYDDFLYKLDEVINTSSYNSSEYRKSLKIESQKYDWSILVDNMLCHISDEKLDTNNDFLRLCINKYNNYIGDNIINNEVLTMYNLLNEYGNAKLLAEKIIRNNQKSDLEQLALTFFKTGEVEKSISYIRAFFQENVRYKYYENYLNKIQERDDSKRIFEILLYKLCGREYEALNILDSYINENKNDSFLYFFLASFYIDLHEYDIARNIIFNSIDLAIKENQKIIFEPYSIDYLIEYLIEKKKNYILAEEIMNNLYEMGLGYISDNHWAQLYFYKSYQKNFEDKKNKVAFIIQTPLHYYLYNPVIKELNKLGIEPEIIINDSIKFNDEWSNMYNSCVKFIKEKMKNKLDIIMLSEVLNQSIKYKCLITNTDMGEEVWNIAKYNLGMKYGGPSKEVYSCGWWNINYDTIFCMGNYDYSKLNIYNSCEKIGYPKFDKWFNDKNLIKEEALSDFNLDSNKKTILYAPTYGELSSINVWIKTIKDLQSKYNVIVKMHHGTAYLANELNRRKYIQDNFINVIDDRYDLLKVFSLTDILLIDNSGVMTEGILADLNIIKLDFDFNEECVWLTDENSMDQKIKKHIISVKKENELLEVLDNREIFENQKKEINNLKRILCEYIDGKSGERVAKTIKDFLEDNITKEDNYFRKNLLNHIKQLKS</sequence>
<dbReference type="GO" id="GO:0016020">
    <property type="term" value="C:membrane"/>
    <property type="evidence" value="ECO:0007669"/>
    <property type="project" value="InterPro"/>
</dbReference>
<dbReference type="AlphaFoldDB" id="A0A1D7XN09"/>
<evidence type="ECO:0008006" key="3">
    <source>
        <dbReference type="Google" id="ProtNLM"/>
    </source>
</evidence>
<dbReference type="Proteomes" id="UP000094652">
    <property type="component" value="Chromosome"/>
</dbReference>
<dbReference type="KEGG" id="ctae:BGI42_13695"/>
<dbReference type="Gene3D" id="3.40.50.11010">
    <property type="match status" value="1"/>
</dbReference>
<accession>A0A1D7XN09</accession>
<reference evidence="2" key="1">
    <citation type="submission" date="2016-09" db="EMBL/GenBank/DDBJ databases">
        <title>Genomics of Clostridium taeniosporum, an organism which forms endospores with ribbon-like appendages.</title>
        <authorList>
            <person name="Walker J.R."/>
        </authorList>
    </citation>
    <scope>NUCLEOTIDE SEQUENCE [LARGE SCALE GENOMIC DNA]</scope>
    <source>
        <strain evidence="2">1/k</strain>
    </source>
</reference>
<dbReference type="RefSeq" id="WP_069680845.1">
    <property type="nucleotide sequence ID" value="NZ_CP017253.2"/>
</dbReference>
<dbReference type="InterPro" id="IPR007554">
    <property type="entry name" value="Glycerophosphate_synth"/>
</dbReference>
<dbReference type="EMBL" id="CP017253">
    <property type="protein sequence ID" value="AOR24722.1"/>
    <property type="molecule type" value="Genomic_DNA"/>
</dbReference>
<dbReference type="InterPro" id="IPR043148">
    <property type="entry name" value="TagF_C"/>
</dbReference>
<dbReference type="Pfam" id="PF04464">
    <property type="entry name" value="Glyphos_transf"/>
    <property type="match status" value="1"/>
</dbReference>
<dbReference type="Gene3D" id="3.40.50.12580">
    <property type="match status" value="1"/>
</dbReference>
<name>A0A1D7XN09_9CLOT</name>
<keyword evidence="2" id="KW-1185">Reference proteome</keyword>
<evidence type="ECO:0000313" key="2">
    <source>
        <dbReference type="Proteomes" id="UP000094652"/>
    </source>
</evidence>
<dbReference type="STRING" id="394958.BGI42_13695"/>
<proteinExistence type="predicted"/>
<dbReference type="OrthoDB" id="9816564at2"/>